<keyword evidence="8" id="KW-1185">Reference proteome</keyword>
<feature type="transmembrane region" description="Helical" evidence="6">
    <location>
        <begin position="261"/>
        <end position="283"/>
    </location>
</feature>
<evidence type="ECO:0000256" key="3">
    <source>
        <dbReference type="ARBA" id="ARBA00022692"/>
    </source>
</evidence>
<sequence>MSKRTWDMGLDRKGSPTGLSPKDWISVIKGGWARAAEHNMGLIAAGVAFYLFLAMVPLLGAVVMMYGLLADPATVARHVAELSDTLPASAAEIIRGQLESLVEGSDKSKGIGLLVSLALALFGARNGAGSMIIALNVAFGCPEGRGFVGKNLVALAITVGGAVAAVVMFAGMGAFSALQALVAPDNAIVALVGQLVTWVVLIVAMASAIALLFRYGPACETPPLRWLSPGSILAAVMAALLTLAFSFYVSNFGSYNATYGALGGVVVLLTWLWLTSYVILIGAEADVALMERADTPDPSPRPS</sequence>
<evidence type="ECO:0000256" key="2">
    <source>
        <dbReference type="ARBA" id="ARBA00022475"/>
    </source>
</evidence>
<organism evidence="7 8">
    <name type="scientific">Croceicoccus pelagius</name>
    <dbReference type="NCBI Taxonomy" id="1703341"/>
    <lineage>
        <taxon>Bacteria</taxon>
        <taxon>Pseudomonadati</taxon>
        <taxon>Pseudomonadota</taxon>
        <taxon>Alphaproteobacteria</taxon>
        <taxon>Sphingomonadales</taxon>
        <taxon>Erythrobacteraceae</taxon>
        <taxon>Croceicoccus</taxon>
    </lineage>
</organism>
<evidence type="ECO:0000313" key="8">
    <source>
        <dbReference type="Proteomes" id="UP000598997"/>
    </source>
</evidence>
<gene>
    <name evidence="7" type="ORF">GCM10010989_01020</name>
</gene>
<name>A0A916Y4Q9_9SPHN</name>
<keyword evidence="3 6" id="KW-0812">Transmembrane</keyword>
<evidence type="ECO:0000256" key="4">
    <source>
        <dbReference type="ARBA" id="ARBA00022989"/>
    </source>
</evidence>
<dbReference type="PIRSF" id="PIRSF035875">
    <property type="entry name" value="RNase_BN"/>
    <property type="match status" value="1"/>
</dbReference>
<keyword evidence="2" id="KW-1003">Cell membrane</keyword>
<dbReference type="RefSeq" id="WP_229660247.1">
    <property type="nucleotide sequence ID" value="NZ_BMIO01000001.1"/>
</dbReference>
<evidence type="ECO:0000256" key="5">
    <source>
        <dbReference type="ARBA" id="ARBA00023136"/>
    </source>
</evidence>
<dbReference type="EMBL" id="BMIO01000001">
    <property type="protein sequence ID" value="GGD30679.1"/>
    <property type="molecule type" value="Genomic_DNA"/>
</dbReference>
<feature type="transmembrane region" description="Helical" evidence="6">
    <location>
        <begin position="226"/>
        <end position="249"/>
    </location>
</feature>
<dbReference type="Pfam" id="PF03631">
    <property type="entry name" value="Virul_fac_BrkB"/>
    <property type="match status" value="1"/>
</dbReference>
<dbReference type="PANTHER" id="PTHR30213">
    <property type="entry name" value="INNER MEMBRANE PROTEIN YHJD"/>
    <property type="match status" value="1"/>
</dbReference>
<dbReference type="PANTHER" id="PTHR30213:SF0">
    <property type="entry name" value="UPF0761 MEMBRANE PROTEIN YIHY"/>
    <property type="match status" value="1"/>
</dbReference>
<dbReference type="InterPro" id="IPR017039">
    <property type="entry name" value="Virul_fac_BrkB"/>
</dbReference>
<feature type="transmembrane region" description="Helical" evidence="6">
    <location>
        <begin position="187"/>
        <end position="214"/>
    </location>
</feature>
<comment type="caution">
    <text evidence="7">The sequence shown here is derived from an EMBL/GenBank/DDBJ whole genome shotgun (WGS) entry which is preliminary data.</text>
</comment>
<protein>
    <submittedName>
        <fullName evidence="7">Ribonuclease</fullName>
    </submittedName>
</protein>
<feature type="transmembrane region" description="Helical" evidence="6">
    <location>
        <begin position="151"/>
        <end position="175"/>
    </location>
</feature>
<evidence type="ECO:0000313" key="7">
    <source>
        <dbReference type="EMBL" id="GGD30679.1"/>
    </source>
</evidence>
<dbReference type="Proteomes" id="UP000598997">
    <property type="component" value="Unassembled WGS sequence"/>
</dbReference>
<feature type="transmembrane region" description="Helical" evidence="6">
    <location>
        <begin position="111"/>
        <end position="139"/>
    </location>
</feature>
<reference evidence="7 8" key="1">
    <citation type="journal article" date="2014" name="Int. J. Syst. Evol. Microbiol.">
        <title>Complete genome sequence of Corynebacterium casei LMG S-19264T (=DSM 44701T), isolated from a smear-ripened cheese.</title>
        <authorList>
            <consortium name="US DOE Joint Genome Institute (JGI-PGF)"/>
            <person name="Walter F."/>
            <person name="Albersmeier A."/>
            <person name="Kalinowski J."/>
            <person name="Ruckert C."/>
        </authorList>
    </citation>
    <scope>NUCLEOTIDE SEQUENCE [LARGE SCALE GENOMIC DNA]</scope>
    <source>
        <strain evidence="7 8">CGMCC 1.15358</strain>
    </source>
</reference>
<keyword evidence="4 6" id="KW-1133">Transmembrane helix</keyword>
<dbReference type="AlphaFoldDB" id="A0A916Y4Q9"/>
<keyword evidence="5 6" id="KW-0472">Membrane</keyword>
<accession>A0A916Y4Q9</accession>
<proteinExistence type="predicted"/>
<dbReference type="NCBIfam" id="TIGR00765">
    <property type="entry name" value="yihY_not_rbn"/>
    <property type="match status" value="1"/>
</dbReference>
<feature type="transmembrane region" description="Helical" evidence="6">
    <location>
        <begin position="42"/>
        <end position="69"/>
    </location>
</feature>
<dbReference type="GO" id="GO:0005886">
    <property type="term" value="C:plasma membrane"/>
    <property type="evidence" value="ECO:0007669"/>
    <property type="project" value="UniProtKB-SubCell"/>
</dbReference>
<evidence type="ECO:0000256" key="1">
    <source>
        <dbReference type="ARBA" id="ARBA00004651"/>
    </source>
</evidence>
<comment type="subcellular location">
    <subcellularLocation>
        <location evidence="1">Cell membrane</location>
        <topology evidence="1">Multi-pass membrane protein</topology>
    </subcellularLocation>
</comment>
<evidence type="ECO:0000256" key="6">
    <source>
        <dbReference type="SAM" id="Phobius"/>
    </source>
</evidence>